<dbReference type="Gene3D" id="3.90.190.20">
    <property type="entry name" value="Mur ligase, C-terminal domain"/>
    <property type="match status" value="1"/>
</dbReference>
<sequence>MVTAYTATVSSTLSFHSFLFPNAHAKESTRALMNTIRMAFPEARLAFVVAIANDKDHVGFAKRFSQVQPYAPLCDVKGSYVSRYEREILLRPTCKEVI</sequence>
<dbReference type="Proteomes" id="UP001372338">
    <property type="component" value="Unassembled WGS sequence"/>
</dbReference>
<reference evidence="1 2" key="1">
    <citation type="submission" date="2024-01" db="EMBL/GenBank/DDBJ databases">
        <title>The genomes of 5 underutilized Papilionoideae crops provide insights into root nodulation and disease resistanc.</title>
        <authorList>
            <person name="Yuan L."/>
        </authorList>
    </citation>
    <scope>NUCLEOTIDE SEQUENCE [LARGE SCALE GENOMIC DNA]</scope>
    <source>
        <strain evidence="1">ZHUSHIDOU_FW_LH</strain>
        <tissue evidence="1">Leaf</tissue>
    </source>
</reference>
<keyword evidence="2" id="KW-1185">Reference proteome</keyword>
<accession>A0AAN9F4P2</accession>
<comment type="caution">
    <text evidence="1">The sequence shown here is derived from an EMBL/GenBank/DDBJ whole genome shotgun (WGS) entry which is preliminary data.</text>
</comment>
<evidence type="ECO:0000313" key="1">
    <source>
        <dbReference type="EMBL" id="KAK7267285.1"/>
    </source>
</evidence>
<dbReference type="InterPro" id="IPR036615">
    <property type="entry name" value="Mur_ligase_C_dom_sf"/>
</dbReference>
<proteinExistence type="predicted"/>
<dbReference type="SUPFAM" id="SSF53244">
    <property type="entry name" value="MurD-like peptide ligases, peptide-binding domain"/>
    <property type="match status" value="1"/>
</dbReference>
<name>A0AAN9F4P2_CROPI</name>
<protein>
    <submittedName>
        <fullName evidence="1">Uncharacterized protein</fullName>
    </submittedName>
</protein>
<dbReference type="AlphaFoldDB" id="A0AAN9F4P2"/>
<gene>
    <name evidence="1" type="ORF">RIF29_19952</name>
</gene>
<dbReference type="EMBL" id="JAYWIO010000004">
    <property type="protein sequence ID" value="KAK7267285.1"/>
    <property type="molecule type" value="Genomic_DNA"/>
</dbReference>
<dbReference type="GO" id="GO:0016881">
    <property type="term" value="F:acid-amino acid ligase activity"/>
    <property type="evidence" value="ECO:0007669"/>
    <property type="project" value="InterPro"/>
</dbReference>
<organism evidence="1 2">
    <name type="scientific">Crotalaria pallida</name>
    <name type="common">Smooth rattlebox</name>
    <name type="synonym">Crotalaria striata</name>
    <dbReference type="NCBI Taxonomy" id="3830"/>
    <lineage>
        <taxon>Eukaryota</taxon>
        <taxon>Viridiplantae</taxon>
        <taxon>Streptophyta</taxon>
        <taxon>Embryophyta</taxon>
        <taxon>Tracheophyta</taxon>
        <taxon>Spermatophyta</taxon>
        <taxon>Magnoliopsida</taxon>
        <taxon>eudicotyledons</taxon>
        <taxon>Gunneridae</taxon>
        <taxon>Pentapetalae</taxon>
        <taxon>rosids</taxon>
        <taxon>fabids</taxon>
        <taxon>Fabales</taxon>
        <taxon>Fabaceae</taxon>
        <taxon>Papilionoideae</taxon>
        <taxon>50 kb inversion clade</taxon>
        <taxon>genistoids sensu lato</taxon>
        <taxon>core genistoids</taxon>
        <taxon>Crotalarieae</taxon>
        <taxon>Crotalaria</taxon>
    </lineage>
</organism>
<evidence type="ECO:0000313" key="2">
    <source>
        <dbReference type="Proteomes" id="UP001372338"/>
    </source>
</evidence>